<name>A0A9N7YTK5_PLEPL</name>
<dbReference type="EMBL" id="CADEAL010002055">
    <property type="protein sequence ID" value="CAB1437648.1"/>
    <property type="molecule type" value="Genomic_DNA"/>
</dbReference>
<dbReference type="Proteomes" id="UP001153269">
    <property type="component" value="Unassembled WGS sequence"/>
</dbReference>
<keyword evidence="3" id="KW-1185">Reference proteome</keyword>
<dbReference type="AlphaFoldDB" id="A0A9N7YTK5"/>
<reference evidence="2" key="1">
    <citation type="submission" date="2020-03" db="EMBL/GenBank/DDBJ databases">
        <authorList>
            <person name="Weist P."/>
        </authorList>
    </citation>
    <scope>NUCLEOTIDE SEQUENCE</scope>
</reference>
<proteinExistence type="predicted"/>
<feature type="region of interest" description="Disordered" evidence="1">
    <location>
        <begin position="1"/>
        <end position="105"/>
    </location>
</feature>
<evidence type="ECO:0000313" key="3">
    <source>
        <dbReference type="Proteomes" id="UP001153269"/>
    </source>
</evidence>
<gene>
    <name evidence="2" type="ORF">PLEPLA_LOCUS25677</name>
</gene>
<evidence type="ECO:0000256" key="1">
    <source>
        <dbReference type="SAM" id="MobiDB-lite"/>
    </source>
</evidence>
<sequence length="105" mass="11553">MLPPLHTLHPVTSHHEDPDNSPHETHHLPSSAIPTPLDARRHLSPRTFRQSSPKCSFPTSRTTTPPPSSSRPPHEPAPTAQSPPHTPPTQSPWCSHPVHMVPPKP</sequence>
<accession>A0A9N7YTK5</accession>
<organism evidence="2 3">
    <name type="scientific">Pleuronectes platessa</name>
    <name type="common">European plaice</name>
    <dbReference type="NCBI Taxonomy" id="8262"/>
    <lineage>
        <taxon>Eukaryota</taxon>
        <taxon>Metazoa</taxon>
        <taxon>Chordata</taxon>
        <taxon>Craniata</taxon>
        <taxon>Vertebrata</taxon>
        <taxon>Euteleostomi</taxon>
        <taxon>Actinopterygii</taxon>
        <taxon>Neopterygii</taxon>
        <taxon>Teleostei</taxon>
        <taxon>Neoteleostei</taxon>
        <taxon>Acanthomorphata</taxon>
        <taxon>Carangaria</taxon>
        <taxon>Pleuronectiformes</taxon>
        <taxon>Pleuronectoidei</taxon>
        <taxon>Pleuronectidae</taxon>
        <taxon>Pleuronectes</taxon>
    </lineage>
</organism>
<evidence type="ECO:0000313" key="2">
    <source>
        <dbReference type="EMBL" id="CAB1437648.1"/>
    </source>
</evidence>
<comment type="caution">
    <text evidence="2">The sequence shown here is derived from an EMBL/GenBank/DDBJ whole genome shotgun (WGS) entry which is preliminary data.</text>
</comment>
<feature type="compositionally biased region" description="Basic and acidic residues" evidence="1">
    <location>
        <begin position="13"/>
        <end position="27"/>
    </location>
</feature>
<protein>
    <submittedName>
        <fullName evidence="2">Uncharacterized protein</fullName>
    </submittedName>
</protein>